<evidence type="ECO:0000256" key="5">
    <source>
        <dbReference type="SAM" id="MobiDB-lite"/>
    </source>
</evidence>
<feature type="transmembrane region" description="Helical" evidence="6">
    <location>
        <begin position="43"/>
        <end position="61"/>
    </location>
</feature>
<evidence type="ECO:0000313" key="8">
    <source>
        <dbReference type="Proteomes" id="UP000054302"/>
    </source>
</evidence>
<evidence type="ECO:0000313" key="7">
    <source>
        <dbReference type="EMBL" id="KIV95152.1"/>
    </source>
</evidence>
<name>A0A0D1ZKJ9_EXOME</name>
<feature type="transmembrane region" description="Helical" evidence="6">
    <location>
        <begin position="395"/>
        <end position="422"/>
    </location>
</feature>
<gene>
    <name evidence="7" type="ORF">PV10_02834</name>
</gene>
<feature type="transmembrane region" description="Helical" evidence="6">
    <location>
        <begin position="353"/>
        <end position="374"/>
    </location>
</feature>
<dbReference type="VEuPathDB" id="FungiDB:PV10_02834"/>
<accession>A0A0D1ZKJ9</accession>
<feature type="transmembrane region" description="Helical" evidence="6">
    <location>
        <begin position="251"/>
        <end position="270"/>
    </location>
</feature>
<dbReference type="GO" id="GO:0016020">
    <property type="term" value="C:membrane"/>
    <property type="evidence" value="ECO:0007669"/>
    <property type="project" value="UniProtKB-SubCell"/>
</dbReference>
<evidence type="ECO:0000256" key="2">
    <source>
        <dbReference type="ARBA" id="ARBA00022692"/>
    </source>
</evidence>
<feature type="compositionally biased region" description="Polar residues" evidence="5">
    <location>
        <begin position="17"/>
        <end position="30"/>
    </location>
</feature>
<evidence type="ECO:0000256" key="1">
    <source>
        <dbReference type="ARBA" id="ARBA00004141"/>
    </source>
</evidence>
<keyword evidence="8" id="KW-1185">Reference proteome</keyword>
<dbReference type="OrthoDB" id="194139at2759"/>
<keyword evidence="4 6" id="KW-0472">Membrane</keyword>
<evidence type="ECO:0000256" key="3">
    <source>
        <dbReference type="ARBA" id="ARBA00022989"/>
    </source>
</evidence>
<dbReference type="GO" id="GO:0022857">
    <property type="term" value="F:transmembrane transporter activity"/>
    <property type="evidence" value="ECO:0007669"/>
    <property type="project" value="TreeGrafter"/>
</dbReference>
<feature type="transmembrane region" description="Helical" evidence="6">
    <location>
        <begin position="486"/>
        <end position="507"/>
    </location>
</feature>
<feature type="transmembrane region" description="Helical" evidence="6">
    <location>
        <begin position="314"/>
        <end position="333"/>
    </location>
</feature>
<protein>
    <recommendedName>
        <fullName evidence="9">Major facilitator superfamily (MFS) profile domain-containing protein</fullName>
    </recommendedName>
</protein>
<feature type="transmembrane region" description="Helical" evidence="6">
    <location>
        <begin position="167"/>
        <end position="194"/>
    </location>
</feature>
<evidence type="ECO:0000256" key="4">
    <source>
        <dbReference type="ARBA" id="ARBA00023136"/>
    </source>
</evidence>
<reference evidence="7 8" key="1">
    <citation type="submission" date="2015-01" db="EMBL/GenBank/DDBJ databases">
        <title>The Genome Sequence of Exophiala mesophila CBS40295.</title>
        <authorList>
            <consortium name="The Broad Institute Genomics Platform"/>
            <person name="Cuomo C."/>
            <person name="de Hoog S."/>
            <person name="Gorbushina A."/>
            <person name="Stielow B."/>
            <person name="Teixiera M."/>
            <person name="Abouelleil A."/>
            <person name="Chapman S.B."/>
            <person name="Priest M."/>
            <person name="Young S.K."/>
            <person name="Wortman J."/>
            <person name="Nusbaum C."/>
            <person name="Birren B."/>
        </authorList>
    </citation>
    <scope>NUCLEOTIDE SEQUENCE [LARGE SCALE GENOMIC DNA]</scope>
    <source>
        <strain evidence="7 8">CBS 40295</strain>
    </source>
</reference>
<evidence type="ECO:0008006" key="9">
    <source>
        <dbReference type="Google" id="ProtNLM"/>
    </source>
</evidence>
<feature type="transmembrane region" description="Helical" evidence="6">
    <location>
        <begin position="111"/>
        <end position="132"/>
    </location>
</feature>
<evidence type="ECO:0000256" key="6">
    <source>
        <dbReference type="SAM" id="Phobius"/>
    </source>
</evidence>
<dbReference type="Gene3D" id="1.20.1250.20">
    <property type="entry name" value="MFS general substrate transporter like domains"/>
    <property type="match status" value="1"/>
</dbReference>
<keyword evidence="2 6" id="KW-0812">Transmembrane</keyword>
<organism evidence="7 8">
    <name type="scientific">Exophiala mesophila</name>
    <name type="common">Black yeast-like fungus</name>
    <dbReference type="NCBI Taxonomy" id="212818"/>
    <lineage>
        <taxon>Eukaryota</taxon>
        <taxon>Fungi</taxon>
        <taxon>Dikarya</taxon>
        <taxon>Ascomycota</taxon>
        <taxon>Pezizomycotina</taxon>
        <taxon>Eurotiomycetes</taxon>
        <taxon>Chaetothyriomycetidae</taxon>
        <taxon>Chaetothyriales</taxon>
        <taxon>Herpotrichiellaceae</taxon>
        <taxon>Exophiala</taxon>
    </lineage>
</organism>
<dbReference type="PANTHER" id="PTHR23507">
    <property type="entry name" value="ZGC:174356"/>
    <property type="match status" value="1"/>
</dbReference>
<dbReference type="RefSeq" id="XP_016226726.1">
    <property type="nucleotide sequence ID" value="XM_016367208.1"/>
</dbReference>
<dbReference type="InterPro" id="IPR036259">
    <property type="entry name" value="MFS_trans_sf"/>
</dbReference>
<feature type="transmembrane region" description="Helical" evidence="6">
    <location>
        <begin position="228"/>
        <end position="245"/>
    </location>
</feature>
<comment type="subcellular location">
    <subcellularLocation>
        <location evidence="1">Membrane</location>
        <topology evidence="1">Multi-pass membrane protein</topology>
    </subcellularLocation>
</comment>
<dbReference type="GeneID" id="27320679"/>
<dbReference type="PANTHER" id="PTHR23507:SF1">
    <property type="entry name" value="FI18259P1-RELATED"/>
    <property type="match status" value="1"/>
</dbReference>
<feature type="region of interest" description="Disordered" evidence="5">
    <location>
        <begin position="1"/>
        <end position="36"/>
    </location>
</feature>
<dbReference type="HOGENOM" id="CLU_013756_2_1_1"/>
<dbReference type="Proteomes" id="UP000054302">
    <property type="component" value="Unassembled WGS sequence"/>
</dbReference>
<feature type="transmembrane region" description="Helical" evidence="6">
    <location>
        <begin position="139"/>
        <end position="161"/>
    </location>
</feature>
<sequence>MTRVNFEPEGDAVESPPTETQRLLPSTGTSPEGHRSHINSRTLWKIYAIIFFANMGVQILGPAQTRIYETIYCAQWYKNHPLDDSIQHLGQIPEFLCKIKEVQQPVSSLKGWLECFGAIPGLLLSIPMGILVDSIGRKYVGLLVVTTLWLTQVWIAFISWFDGAISLRYIWCGSFVYLFGGGVIVAEIVIACILTDISSKEELYAILSTFSESPLTFTRTVNFLRTSAFNAFAKTCGPIIAAILMRYDPWLAIYTGLAMLLFTVILIIHVPETLQLREGFEATQRGHATKWFSNITWKETRESLREVMKIWSDWRLCFVALTYPFRMLAYALSDLIQRYVSNRYGWTLADATLLYSIQAAGAGILLFTLLPWISHQIDMRYSWSTIHKNVVLSRASLLVLAIAYVTIGIAFNIPMLIVGLFVESMSTGLQSTMKTLASALVEGEGQGKVFSLLAMVETLSTMLAFPLSASLFNLGLQKGGGAWLGLPYDMTALLAFVCFLSMCLLTFEARMRI</sequence>
<dbReference type="AlphaFoldDB" id="A0A0D1ZKJ9"/>
<keyword evidence="3 6" id="KW-1133">Transmembrane helix</keyword>
<dbReference type="EMBL" id="KN847521">
    <property type="protein sequence ID" value="KIV95152.1"/>
    <property type="molecule type" value="Genomic_DNA"/>
</dbReference>
<proteinExistence type="predicted"/>
<dbReference type="SUPFAM" id="SSF103473">
    <property type="entry name" value="MFS general substrate transporter"/>
    <property type="match status" value="1"/>
</dbReference>